<dbReference type="EMBL" id="MU277190">
    <property type="protein sequence ID" value="KAI0067367.1"/>
    <property type="molecule type" value="Genomic_DNA"/>
</dbReference>
<gene>
    <name evidence="1" type="ORF">BV25DRAFT_1912008</name>
</gene>
<organism evidence="1 2">
    <name type="scientific">Artomyces pyxidatus</name>
    <dbReference type="NCBI Taxonomy" id="48021"/>
    <lineage>
        <taxon>Eukaryota</taxon>
        <taxon>Fungi</taxon>
        <taxon>Dikarya</taxon>
        <taxon>Basidiomycota</taxon>
        <taxon>Agaricomycotina</taxon>
        <taxon>Agaricomycetes</taxon>
        <taxon>Russulales</taxon>
        <taxon>Auriscalpiaceae</taxon>
        <taxon>Artomyces</taxon>
    </lineage>
</organism>
<evidence type="ECO:0000313" key="1">
    <source>
        <dbReference type="EMBL" id="KAI0067367.1"/>
    </source>
</evidence>
<proteinExistence type="predicted"/>
<dbReference type="Proteomes" id="UP000814140">
    <property type="component" value="Unassembled WGS sequence"/>
</dbReference>
<reference evidence="1" key="1">
    <citation type="submission" date="2021-03" db="EMBL/GenBank/DDBJ databases">
        <authorList>
            <consortium name="DOE Joint Genome Institute"/>
            <person name="Ahrendt S."/>
            <person name="Looney B.P."/>
            <person name="Miyauchi S."/>
            <person name="Morin E."/>
            <person name="Drula E."/>
            <person name="Courty P.E."/>
            <person name="Chicoki N."/>
            <person name="Fauchery L."/>
            <person name="Kohler A."/>
            <person name="Kuo A."/>
            <person name="Labutti K."/>
            <person name="Pangilinan J."/>
            <person name="Lipzen A."/>
            <person name="Riley R."/>
            <person name="Andreopoulos W."/>
            <person name="He G."/>
            <person name="Johnson J."/>
            <person name="Barry K.W."/>
            <person name="Grigoriev I.V."/>
            <person name="Nagy L."/>
            <person name="Hibbett D."/>
            <person name="Henrissat B."/>
            <person name="Matheny P.B."/>
            <person name="Labbe J."/>
            <person name="Martin F."/>
        </authorList>
    </citation>
    <scope>NUCLEOTIDE SEQUENCE</scope>
    <source>
        <strain evidence="1">HHB10654</strain>
    </source>
</reference>
<comment type="caution">
    <text evidence="1">The sequence shown here is derived from an EMBL/GenBank/DDBJ whole genome shotgun (WGS) entry which is preliminary data.</text>
</comment>
<reference evidence="1" key="2">
    <citation type="journal article" date="2022" name="New Phytol.">
        <title>Evolutionary transition to the ectomycorrhizal habit in the genomes of a hyperdiverse lineage of mushroom-forming fungi.</title>
        <authorList>
            <person name="Looney B."/>
            <person name="Miyauchi S."/>
            <person name="Morin E."/>
            <person name="Drula E."/>
            <person name="Courty P.E."/>
            <person name="Kohler A."/>
            <person name="Kuo A."/>
            <person name="LaButti K."/>
            <person name="Pangilinan J."/>
            <person name="Lipzen A."/>
            <person name="Riley R."/>
            <person name="Andreopoulos W."/>
            <person name="He G."/>
            <person name="Johnson J."/>
            <person name="Nolan M."/>
            <person name="Tritt A."/>
            <person name="Barry K.W."/>
            <person name="Grigoriev I.V."/>
            <person name="Nagy L.G."/>
            <person name="Hibbett D."/>
            <person name="Henrissat B."/>
            <person name="Matheny P.B."/>
            <person name="Labbe J."/>
            <person name="Martin F.M."/>
        </authorList>
    </citation>
    <scope>NUCLEOTIDE SEQUENCE</scope>
    <source>
        <strain evidence="1">HHB10654</strain>
    </source>
</reference>
<name>A0ACB8TG00_9AGAM</name>
<evidence type="ECO:0000313" key="2">
    <source>
        <dbReference type="Proteomes" id="UP000814140"/>
    </source>
</evidence>
<sequence length="345" mass="37824">MPGLSTIIPEEPSYDVHVMCDMLTKFCARLRELERYLMQQSGDPTQMQDIPVVVSLLEGMEVEVESAFRVWRDSNVQRVLQNGFFYIRQRINAAILRQTRQRPHMYQSVQSFHSTSLAPVGPDSQTPSFVASTSQTTTSATSHAPHAYHSYSMYGGASGPTQPDASNAAPAHHNYSQYPSTSAPANHTQPPSSSYYPTAPGAPYGHMTGSENIASQWPARGNAQILPTTSVHTASAYIPQTAPNQNHAQYPQNQAPYYNSHPMANTALYMNHPAAPYQPQEQIPQYAPSMPPPSATPRAYIAERDSRRTPASSSVPDVNTAVDIAVRLIEAVNKAISLIMRLGAL</sequence>
<protein>
    <submittedName>
        <fullName evidence="1">Uncharacterized protein</fullName>
    </submittedName>
</protein>
<keyword evidence="2" id="KW-1185">Reference proteome</keyword>
<accession>A0ACB8TG00</accession>